<dbReference type="Pfam" id="PF17864">
    <property type="entry name" value="AAA_lid_4"/>
    <property type="match status" value="1"/>
</dbReference>
<accession>A0A1F6LQW0</accession>
<dbReference type="InterPro" id="IPR041445">
    <property type="entry name" value="AAA_lid_4"/>
</dbReference>
<evidence type="ECO:0000313" key="8">
    <source>
        <dbReference type="Proteomes" id="UP000176329"/>
    </source>
</evidence>
<reference evidence="7 8" key="1">
    <citation type="journal article" date="2016" name="Nat. Commun.">
        <title>Thousands of microbial genomes shed light on interconnected biogeochemical processes in an aquifer system.</title>
        <authorList>
            <person name="Anantharaman K."/>
            <person name="Brown C.T."/>
            <person name="Hug L.A."/>
            <person name="Sharon I."/>
            <person name="Castelle C.J."/>
            <person name="Probst A.J."/>
            <person name="Thomas B.C."/>
            <person name="Singh A."/>
            <person name="Wilkins M.J."/>
            <person name="Karaoz U."/>
            <person name="Brodie E.L."/>
            <person name="Williams K.H."/>
            <person name="Hubbard S.S."/>
            <person name="Banfield J.F."/>
        </authorList>
    </citation>
    <scope>NUCLEOTIDE SEQUENCE [LARGE SCALE GENOMIC DNA]</scope>
</reference>
<sequence length="271" mass="29702">TTLANIIAAEMGHTCKVTSGPTLEKVGDLAAILTALEPGDILFIDEIHRLNRSIEEVLYPALEDFALDLMIGKGPGARTLRMQINKFTLIGATTRPSLISSPLRDRFGATFHLDFYTDEDMQQIIGRSARILGVDIDSAAIAKLSAATRRTPRVANRLLRRVRDVVQVEKTATATEPIIMKTLDMLRVDHLGLDHGDRKILNAIIETFGGGPVGLSTLAAAVAEEMETLETVHEPYLLQIGFLERTPKGRCVTPRAREHLGVPVVNPDRLL</sequence>
<dbReference type="InterPro" id="IPR027417">
    <property type="entry name" value="P-loop_NTPase"/>
</dbReference>
<dbReference type="GO" id="GO:0006310">
    <property type="term" value="P:DNA recombination"/>
    <property type="evidence" value="ECO:0007669"/>
    <property type="project" value="InterPro"/>
</dbReference>
<dbReference type="Gene3D" id="1.10.8.60">
    <property type="match status" value="1"/>
</dbReference>
<organism evidence="7 8">
    <name type="scientific">Candidatus Magasanikbacteria bacterium RIFCSPHIGHO2_01_FULL_50_8</name>
    <dbReference type="NCBI Taxonomy" id="1798674"/>
    <lineage>
        <taxon>Bacteria</taxon>
        <taxon>Candidatus Magasanikiibacteriota</taxon>
    </lineage>
</organism>
<dbReference type="GO" id="GO:0005524">
    <property type="term" value="F:ATP binding"/>
    <property type="evidence" value="ECO:0007669"/>
    <property type="project" value="UniProtKB-KW"/>
</dbReference>
<dbReference type="InterPro" id="IPR008823">
    <property type="entry name" value="RuvB_wg_C"/>
</dbReference>
<evidence type="ECO:0000256" key="1">
    <source>
        <dbReference type="ARBA" id="ARBA00022741"/>
    </source>
</evidence>
<dbReference type="SUPFAM" id="SSF52540">
    <property type="entry name" value="P-loop containing nucleoside triphosphate hydrolases"/>
    <property type="match status" value="1"/>
</dbReference>
<keyword evidence="2" id="KW-0067">ATP-binding</keyword>
<name>A0A1F6LQW0_9BACT</name>
<dbReference type="HAMAP" id="MF_00016">
    <property type="entry name" value="DNA_HJ_migration_RuvB"/>
    <property type="match status" value="1"/>
</dbReference>
<evidence type="ECO:0000259" key="4">
    <source>
        <dbReference type="Pfam" id="PF05491"/>
    </source>
</evidence>
<dbReference type="InterPro" id="IPR036390">
    <property type="entry name" value="WH_DNA-bd_sf"/>
</dbReference>
<gene>
    <name evidence="7" type="ORF">A2848_01865</name>
</gene>
<dbReference type="InterPro" id="IPR004605">
    <property type="entry name" value="DNA_helicase_Holl-junc_RuvB"/>
</dbReference>
<feature type="domain" description="RuvB AAA lid" evidence="6">
    <location>
        <begin position="116"/>
        <end position="189"/>
    </location>
</feature>
<feature type="non-terminal residue" evidence="7">
    <location>
        <position position="1"/>
    </location>
</feature>
<keyword evidence="3" id="KW-0238">DNA-binding</keyword>
<protein>
    <submittedName>
        <fullName evidence="7">Holliday junction DNA helicase RuvB</fullName>
    </submittedName>
</protein>
<evidence type="ECO:0000313" key="7">
    <source>
        <dbReference type="EMBL" id="OGH61674.1"/>
    </source>
</evidence>
<dbReference type="NCBIfam" id="NF000868">
    <property type="entry name" value="PRK00080.1"/>
    <property type="match status" value="1"/>
</dbReference>
<keyword evidence="1" id="KW-0547">Nucleotide-binding</keyword>
<dbReference type="Pfam" id="PF05491">
    <property type="entry name" value="WHD_RuvB"/>
    <property type="match status" value="1"/>
</dbReference>
<dbReference type="NCBIfam" id="TIGR00635">
    <property type="entry name" value="ruvB"/>
    <property type="match status" value="1"/>
</dbReference>
<dbReference type="Gene3D" id="3.40.50.300">
    <property type="entry name" value="P-loop containing nucleotide triphosphate hydrolases"/>
    <property type="match status" value="1"/>
</dbReference>
<dbReference type="InterPro" id="IPR036388">
    <property type="entry name" value="WH-like_DNA-bd_sf"/>
</dbReference>
<feature type="domain" description="RuvB-like AAA+ ATPase" evidence="5">
    <location>
        <begin position="1"/>
        <end position="113"/>
    </location>
</feature>
<feature type="domain" description="RuvB winged helix C-terminal" evidence="4">
    <location>
        <begin position="191"/>
        <end position="260"/>
    </location>
</feature>
<evidence type="ECO:0000259" key="6">
    <source>
        <dbReference type="Pfam" id="PF17864"/>
    </source>
</evidence>
<dbReference type="GO" id="GO:0003677">
    <property type="term" value="F:DNA binding"/>
    <property type="evidence" value="ECO:0007669"/>
    <property type="project" value="UniProtKB-KW"/>
</dbReference>
<keyword evidence="7" id="KW-0347">Helicase</keyword>
<dbReference type="Pfam" id="PF05496">
    <property type="entry name" value="RuvB_N"/>
    <property type="match status" value="1"/>
</dbReference>
<dbReference type="SUPFAM" id="SSF46785">
    <property type="entry name" value="Winged helix' DNA-binding domain"/>
    <property type="match status" value="1"/>
</dbReference>
<dbReference type="PANTHER" id="PTHR42848:SF1">
    <property type="entry name" value="HOLLIDAY JUNCTION BRANCH MIGRATION COMPLEX SUBUNIT RUVB"/>
    <property type="match status" value="1"/>
</dbReference>
<keyword evidence="7" id="KW-0378">Hydrolase</keyword>
<evidence type="ECO:0000256" key="2">
    <source>
        <dbReference type="ARBA" id="ARBA00022840"/>
    </source>
</evidence>
<dbReference type="EMBL" id="MFPV01000040">
    <property type="protein sequence ID" value="OGH61674.1"/>
    <property type="molecule type" value="Genomic_DNA"/>
</dbReference>
<dbReference type="InterPro" id="IPR008824">
    <property type="entry name" value="RuvB-like_N"/>
</dbReference>
<comment type="caution">
    <text evidence="7">The sequence shown here is derived from an EMBL/GenBank/DDBJ whole genome shotgun (WGS) entry which is preliminary data.</text>
</comment>
<dbReference type="GO" id="GO:0006281">
    <property type="term" value="P:DNA repair"/>
    <property type="evidence" value="ECO:0007669"/>
    <property type="project" value="InterPro"/>
</dbReference>
<dbReference type="Gene3D" id="1.10.10.10">
    <property type="entry name" value="Winged helix-like DNA-binding domain superfamily/Winged helix DNA-binding domain"/>
    <property type="match status" value="1"/>
</dbReference>
<proteinExistence type="inferred from homology"/>
<dbReference type="Proteomes" id="UP000176329">
    <property type="component" value="Unassembled WGS sequence"/>
</dbReference>
<evidence type="ECO:0000259" key="5">
    <source>
        <dbReference type="Pfam" id="PF05496"/>
    </source>
</evidence>
<evidence type="ECO:0000256" key="3">
    <source>
        <dbReference type="ARBA" id="ARBA00023125"/>
    </source>
</evidence>
<dbReference type="PANTHER" id="PTHR42848">
    <property type="match status" value="1"/>
</dbReference>
<dbReference type="AlphaFoldDB" id="A0A1F6LQW0"/>
<dbReference type="CDD" id="cd00009">
    <property type="entry name" value="AAA"/>
    <property type="match status" value="1"/>
</dbReference>
<dbReference type="GO" id="GO:0009378">
    <property type="term" value="F:four-way junction helicase activity"/>
    <property type="evidence" value="ECO:0007669"/>
    <property type="project" value="InterPro"/>
</dbReference>